<protein>
    <submittedName>
        <fullName evidence="2">Uncharacterized protein</fullName>
    </submittedName>
</protein>
<keyword evidence="1" id="KW-0812">Transmembrane</keyword>
<accession>X1IZJ1</accession>
<evidence type="ECO:0000313" key="2">
    <source>
        <dbReference type="EMBL" id="GAH74680.1"/>
    </source>
</evidence>
<evidence type="ECO:0000256" key="1">
    <source>
        <dbReference type="SAM" id="Phobius"/>
    </source>
</evidence>
<name>X1IZJ1_9ZZZZ</name>
<sequence length="66" mass="7963">MKKKIKIYYRILIGLIFLLIISSIVLDLILIKELKELRKPRQLIEETSKACYMPRDCFKTEEEYLN</sequence>
<reference evidence="2" key="1">
    <citation type="journal article" date="2014" name="Front. Microbiol.">
        <title>High frequency of phylogenetically diverse reductive dehalogenase-homologous genes in deep subseafloor sedimentary metagenomes.</title>
        <authorList>
            <person name="Kawai M."/>
            <person name="Futagami T."/>
            <person name="Toyoda A."/>
            <person name="Takaki Y."/>
            <person name="Nishi S."/>
            <person name="Hori S."/>
            <person name="Arai W."/>
            <person name="Tsubouchi T."/>
            <person name="Morono Y."/>
            <person name="Uchiyama I."/>
            <person name="Ito T."/>
            <person name="Fujiyama A."/>
            <person name="Inagaki F."/>
            <person name="Takami H."/>
        </authorList>
    </citation>
    <scope>NUCLEOTIDE SEQUENCE</scope>
    <source>
        <strain evidence="2">Expedition CK06-06</strain>
    </source>
</reference>
<keyword evidence="1" id="KW-1133">Transmembrane helix</keyword>
<gene>
    <name evidence="2" type="ORF">S03H2_42068</name>
</gene>
<dbReference type="AlphaFoldDB" id="X1IZJ1"/>
<organism evidence="2">
    <name type="scientific">marine sediment metagenome</name>
    <dbReference type="NCBI Taxonomy" id="412755"/>
    <lineage>
        <taxon>unclassified sequences</taxon>
        <taxon>metagenomes</taxon>
        <taxon>ecological metagenomes</taxon>
    </lineage>
</organism>
<proteinExistence type="predicted"/>
<comment type="caution">
    <text evidence="2">The sequence shown here is derived from an EMBL/GenBank/DDBJ whole genome shotgun (WGS) entry which is preliminary data.</text>
</comment>
<keyword evidence="1" id="KW-0472">Membrane</keyword>
<feature type="non-terminal residue" evidence="2">
    <location>
        <position position="66"/>
    </location>
</feature>
<feature type="transmembrane region" description="Helical" evidence="1">
    <location>
        <begin position="7"/>
        <end position="31"/>
    </location>
</feature>
<dbReference type="EMBL" id="BARU01026165">
    <property type="protein sequence ID" value="GAH74680.1"/>
    <property type="molecule type" value="Genomic_DNA"/>
</dbReference>